<dbReference type="RefSeq" id="WP_068647515.1">
    <property type="nucleotide sequence ID" value="NZ_CP043611.1"/>
</dbReference>
<dbReference type="InterPro" id="IPR002563">
    <property type="entry name" value="Flavin_Rdtase-like_dom"/>
</dbReference>
<comment type="similarity">
    <text evidence="4">Belongs to the flavoredoxin family.</text>
</comment>
<dbReference type="Pfam" id="PF01613">
    <property type="entry name" value="Flavin_Reduct"/>
    <property type="match status" value="1"/>
</dbReference>
<dbReference type="Gene3D" id="2.30.110.10">
    <property type="entry name" value="Electron Transport, Fmn-binding Protein, Chain A"/>
    <property type="match status" value="1"/>
</dbReference>
<dbReference type="Proteomes" id="UP000077355">
    <property type="component" value="Unassembled WGS sequence"/>
</dbReference>
<name>A0A168PZZ6_9BACL</name>
<keyword evidence="7" id="KW-1185">Reference proteome</keyword>
<evidence type="ECO:0000313" key="6">
    <source>
        <dbReference type="EMBL" id="OAB47239.1"/>
    </source>
</evidence>
<dbReference type="PANTHER" id="PTHR33798">
    <property type="entry name" value="FLAVOPROTEIN OXYGENASE"/>
    <property type="match status" value="1"/>
</dbReference>
<dbReference type="OrthoDB" id="9794638at2"/>
<dbReference type="GO" id="GO:0010181">
    <property type="term" value="F:FMN binding"/>
    <property type="evidence" value="ECO:0007669"/>
    <property type="project" value="InterPro"/>
</dbReference>
<dbReference type="InterPro" id="IPR012349">
    <property type="entry name" value="Split_barrel_FMN-bd"/>
</dbReference>
<sequence length="203" mass="22095">MISIDPSAQSDRDNYKLLIGSIIPRPVAFVTTLSNNGVLNGAPYSYFNIVTTNPPLISISVQRKNGIQKDTARNAVEVGEFVVHISDESYIQQINETAASLPPDQSEVLLAGLTPVESDEIAVPGIAEASIRMECLLEHCIPLGGTKESPATDLLIGRVVCFHMDESVYHDGYIDPERLKPVSRLAGNSYAKLGEIFSLERPE</sequence>
<evidence type="ECO:0000256" key="3">
    <source>
        <dbReference type="ARBA" id="ARBA00022643"/>
    </source>
</evidence>
<dbReference type="PANTHER" id="PTHR33798:SF5">
    <property type="entry name" value="FLAVIN REDUCTASE LIKE DOMAIN-CONTAINING PROTEIN"/>
    <property type="match status" value="1"/>
</dbReference>
<dbReference type="GO" id="GO:0016646">
    <property type="term" value="F:oxidoreductase activity, acting on the CH-NH group of donors, NAD or NADP as acceptor"/>
    <property type="evidence" value="ECO:0007669"/>
    <property type="project" value="UniProtKB-ARBA"/>
</dbReference>
<feature type="domain" description="Flavin reductase like" evidence="5">
    <location>
        <begin position="20"/>
        <end position="171"/>
    </location>
</feature>
<accession>A0A168PZZ6</accession>
<comment type="caution">
    <text evidence="6">The sequence shown here is derived from an EMBL/GenBank/DDBJ whole genome shotgun (WGS) entry which is preliminary data.</text>
</comment>
<evidence type="ECO:0000256" key="2">
    <source>
        <dbReference type="ARBA" id="ARBA00022630"/>
    </source>
</evidence>
<dbReference type="SUPFAM" id="SSF50475">
    <property type="entry name" value="FMN-binding split barrel"/>
    <property type="match status" value="1"/>
</dbReference>
<keyword evidence="3" id="KW-0288">FMN</keyword>
<dbReference type="SMART" id="SM00903">
    <property type="entry name" value="Flavin_Reduct"/>
    <property type="match status" value="1"/>
</dbReference>
<gene>
    <name evidence="6" type="ORF">PBAT_05895</name>
</gene>
<evidence type="ECO:0000313" key="7">
    <source>
        <dbReference type="Proteomes" id="UP000077355"/>
    </source>
</evidence>
<dbReference type="EMBL" id="LVJI01000007">
    <property type="protein sequence ID" value="OAB47239.1"/>
    <property type="molecule type" value="Genomic_DNA"/>
</dbReference>
<evidence type="ECO:0000256" key="4">
    <source>
        <dbReference type="ARBA" id="ARBA00038054"/>
    </source>
</evidence>
<reference evidence="6 7" key="1">
    <citation type="submission" date="2016-03" db="EMBL/GenBank/DDBJ databases">
        <title>Draft genome sequence of Paenibacillus antarcticus CECT 5836.</title>
        <authorList>
            <person name="Shin S.-K."/>
            <person name="Yi H."/>
        </authorList>
    </citation>
    <scope>NUCLEOTIDE SEQUENCE [LARGE SCALE GENOMIC DNA]</scope>
    <source>
        <strain evidence="6 7">CECT 5836</strain>
    </source>
</reference>
<protein>
    <recommendedName>
        <fullName evidence="5">Flavin reductase like domain-containing protein</fullName>
    </recommendedName>
</protein>
<organism evidence="6 7">
    <name type="scientific">Paenibacillus antarcticus</name>
    <dbReference type="NCBI Taxonomy" id="253703"/>
    <lineage>
        <taxon>Bacteria</taxon>
        <taxon>Bacillati</taxon>
        <taxon>Bacillota</taxon>
        <taxon>Bacilli</taxon>
        <taxon>Bacillales</taxon>
        <taxon>Paenibacillaceae</taxon>
        <taxon>Paenibacillus</taxon>
    </lineage>
</organism>
<evidence type="ECO:0000256" key="1">
    <source>
        <dbReference type="ARBA" id="ARBA00001917"/>
    </source>
</evidence>
<keyword evidence="2" id="KW-0285">Flavoprotein</keyword>
<dbReference type="AlphaFoldDB" id="A0A168PZZ6"/>
<comment type="cofactor">
    <cofactor evidence="1">
        <name>FMN</name>
        <dbReference type="ChEBI" id="CHEBI:58210"/>
    </cofactor>
</comment>
<proteinExistence type="inferred from homology"/>
<evidence type="ECO:0000259" key="5">
    <source>
        <dbReference type="SMART" id="SM00903"/>
    </source>
</evidence>